<dbReference type="EMBL" id="BK016114">
    <property type="protein sequence ID" value="DAF96381.1"/>
    <property type="molecule type" value="Genomic_DNA"/>
</dbReference>
<protein>
    <submittedName>
        <fullName evidence="1">Uncharacterized protein</fullName>
    </submittedName>
</protein>
<accession>A0A8S5UPG6</accession>
<evidence type="ECO:0000313" key="1">
    <source>
        <dbReference type="EMBL" id="DAF96381.1"/>
    </source>
</evidence>
<organism evidence="1">
    <name type="scientific">Podoviridae sp. ctG4L18</name>
    <dbReference type="NCBI Taxonomy" id="2825234"/>
    <lineage>
        <taxon>Viruses</taxon>
        <taxon>Duplodnaviria</taxon>
        <taxon>Heunggongvirae</taxon>
        <taxon>Uroviricota</taxon>
        <taxon>Caudoviricetes</taxon>
    </lineage>
</organism>
<proteinExistence type="predicted"/>
<reference evidence="1" key="1">
    <citation type="journal article" date="2021" name="Proc. Natl. Acad. Sci. U.S.A.">
        <title>A Catalog of Tens of Thousands of Viruses from Human Metagenomes Reveals Hidden Associations with Chronic Diseases.</title>
        <authorList>
            <person name="Tisza M.J."/>
            <person name="Buck C.B."/>
        </authorList>
    </citation>
    <scope>NUCLEOTIDE SEQUENCE</scope>
    <source>
        <strain evidence="1">CtG4L18</strain>
    </source>
</reference>
<name>A0A8S5UPG6_9CAUD</name>
<sequence>MATTHTMTLLYILMEEWRRHSLVCSTHHCL</sequence>